<dbReference type="InterPro" id="IPR025356">
    <property type="entry name" value="DUF4260"/>
</dbReference>
<reference evidence="2 3" key="1">
    <citation type="submission" date="2018-06" db="EMBL/GenBank/DDBJ databases">
        <title>The complete genome sequence of a nosiheptide producer Streptomyces actuosus ATCC 25421: deducing the ability of producing a new class III lantibiotics.</title>
        <authorList>
            <person name="Liu W."/>
            <person name="Sun F."/>
            <person name="Hu Y."/>
        </authorList>
    </citation>
    <scope>NUCLEOTIDE SEQUENCE [LARGE SCALE GENOMIC DNA]</scope>
    <source>
        <strain evidence="2 3">ATCC 25421</strain>
    </source>
</reference>
<dbReference type="EMBL" id="CP029788">
    <property type="protein sequence ID" value="AWT43336.1"/>
    <property type="molecule type" value="Genomic_DNA"/>
</dbReference>
<organism evidence="2 3">
    <name type="scientific">Streptomyces actuosus</name>
    <dbReference type="NCBI Taxonomy" id="1885"/>
    <lineage>
        <taxon>Bacteria</taxon>
        <taxon>Bacillati</taxon>
        <taxon>Actinomycetota</taxon>
        <taxon>Actinomycetes</taxon>
        <taxon>Kitasatosporales</taxon>
        <taxon>Streptomycetaceae</taxon>
        <taxon>Streptomyces</taxon>
    </lineage>
</organism>
<sequence length="153" mass="15608">MQAVLRAVGPGTDQSRPAAAKPGPLSWPAPADRWTWRTPAGRALSGATAVAALGAGFALGGALSGAFWGSLIAPDLAFLRPSKLPPVPPGILPPDNVGLYNRLHDPRVAAALLATGALTASRTLLLAGLGWTAHIAADRAFGYGLRRPDGAIH</sequence>
<evidence type="ECO:0000313" key="2">
    <source>
        <dbReference type="EMBL" id="AWT43336.1"/>
    </source>
</evidence>
<gene>
    <name evidence="2" type="ORF">DMT42_14085</name>
</gene>
<dbReference type="Proteomes" id="UP000247634">
    <property type="component" value="Chromosome"/>
</dbReference>
<dbReference type="OrthoDB" id="9813911at2"/>
<feature type="region of interest" description="Disordered" evidence="1">
    <location>
        <begin position="1"/>
        <end position="30"/>
    </location>
</feature>
<evidence type="ECO:0000313" key="3">
    <source>
        <dbReference type="Proteomes" id="UP000247634"/>
    </source>
</evidence>
<dbReference type="Pfam" id="PF14079">
    <property type="entry name" value="DUF4260"/>
    <property type="match status" value="1"/>
</dbReference>
<dbReference type="RefSeq" id="WP_110628254.1">
    <property type="nucleotide sequence ID" value="NZ_CP029788.1"/>
</dbReference>
<dbReference type="KEGG" id="sact:DMT42_14085"/>
<proteinExistence type="predicted"/>
<dbReference type="AlphaFoldDB" id="A0A2U9P183"/>
<name>A0A2U9P183_STRAS</name>
<accession>A0A2U9P183</accession>
<protein>
    <submittedName>
        <fullName evidence="2">DUF4260 domain-containing protein</fullName>
    </submittedName>
</protein>
<evidence type="ECO:0000256" key="1">
    <source>
        <dbReference type="SAM" id="MobiDB-lite"/>
    </source>
</evidence>
<keyword evidence="3" id="KW-1185">Reference proteome</keyword>